<evidence type="ECO:0000256" key="1">
    <source>
        <dbReference type="ARBA" id="ARBA00001947"/>
    </source>
</evidence>
<comment type="similarity">
    <text evidence="2">Belongs to the metallo-dependent hydrolases superfamily. Adenosine and AMP deaminases family.</text>
</comment>
<sequence length="425" mass="47185">MEKKLKITREFIERMPKTDLHVHLDGSMRLETILELAEKQGVTLPDGADTPEKLAKAIHMGEICEDLTDYLKAFDVTLSVMQTEEALYRAAFELAEDNALEGVKYMEVRYSPLLHTEQGLSFPVIVEAVGEGLREAKRRYGIMTGQIICGIRHITPESSLRLAELCVAFKHKGVVGFDLAGAEMNNPAKDHREAFYLVRNNNVNLTIHAGEAYGPESIHQAIHIGGAHRIGHGTRLREDGDLLNYVNDHRIPLEICPTSNVQTRACESFESHPLPFYLSYGLRVSLHTDNRLVTDTTMTDEYMACVEAFDLNIGDLRKLMINGFKSSFMPYRKKRTVTASACAVFDALVAEFEEKQGAVAIRGPRVAQEIAIQKASASPNGAIELEPYSGKSGVTLKDAEYNLAEASNISDDSKKPSKKNEKVST</sequence>
<proteinExistence type="inferred from homology"/>
<dbReference type="InterPro" id="IPR001365">
    <property type="entry name" value="A_deaminase_dom"/>
</dbReference>
<dbReference type="GO" id="GO:0043103">
    <property type="term" value="P:hypoxanthine salvage"/>
    <property type="evidence" value="ECO:0007669"/>
    <property type="project" value="TreeGrafter"/>
</dbReference>
<protein>
    <recommendedName>
        <fullName evidence="3">adenosine deaminase</fullName>
        <ecNumber evidence="3">3.5.4.4</ecNumber>
    </recommendedName>
</protein>
<dbReference type="EC" id="3.5.4.4" evidence="3"/>
<dbReference type="PANTHER" id="PTHR11409">
    <property type="entry name" value="ADENOSINE DEAMINASE"/>
    <property type="match status" value="1"/>
</dbReference>
<evidence type="ECO:0000256" key="2">
    <source>
        <dbReference type="ARBA" id="ARBA00006676"/>
    </source>
</evidence>
<dbReference type="PANTHER" id="PTHR11409:SF43">
    <property type="entry name" value="ADENOSINE DEAMINASE"/>
    <property type="match status" value="1"/>
</dbReference>
<evidence type="ECO:0000313" key="7">
    <source>
        <dbReference type="EMBL" id="AWV90696.1"/>
    </source>
</evidence>
<dbReference type="GO" id="GO:0004000">
    <property type="term" value="F:adenosine deaminase activity"/>
    <property type="evidence" value="ECO:0007669"/>
    <property type="project" value="TreeGrafter"/>
</dbReference>
<keyword evidence="4" id="KW-0479">Metal-binding</keyword>
<evidence type="ECO:0000256" key="4">
    <source>
        <dbReference type="ARBA" id="ARBA00022723"/>
    </source>
</evidence>
<evidence type="ECO:0000256" key="3">
    <source>
        <dbReference type="ARBA" id="ARBA00012784"/>
    </source>
</evidence>
<dbReference type="SUPFAM" id="SSF51556">
    <property type="entry name" value="Metallo-dependent hydrolases"/>
    <property type="match status" value="1"/>
</dbReference>
<reference evidence="7 8" key="1">
    <citation type="submission" date="2018-06" db="EMBL/GenBank/DDBJ databases">
        <title>Lujinxingia sediminis gen. nov. sp. nov., a new facultative anaerobic member of the class Deltaproteobacteria, and proposal of Lujinxingaceae fam. nov.</title>
        <authorList>
            <person name="Guo L.-Y."/>
            <person name="Li C.-M."/>
            <person name="Wang S."/>
            <person name="Du Z.-J."/>
        </authorList>
    </citation>
    <scope>NUCLEOTIDE SEQUENCE [LARGE SCALE GENOMIC DNA]</scope>
    <source>
        <strain evidence="7 8">FA350</strain>
    </source>
</reference>
<evidence type="ECO:0000256" key="5">
    <source>
        <dbReference type="ARBA" id="ARBA00022801"/>
    </source>
</evidence>
<dbReference type="NCBIfam" id="TIGR01430">
    <property type="entry name" value="aden_deam"/>
    <property type="match status" value="1"/>
</dbReference>
<name>A0A2Z4FPP1_9DELT</name>
<organism evidence="7 8">
    <name type="scientific">Bradymonas sediminis</name>
    <dbReference type="NCBI Taxonomy" id="1548548"/>
    <lineage>
        <taxon>Bacteria</taxon>
        <taxon>Deltaproteobacteria</taxon>
        <taxon>Bradymonadales</taxon>
        <taxon>Bradymonadaceae</taxon>
        <taxon>Bradymonas</taxon>
    </lineage>
</organism>
<keyword evidence="5 7" id="KW-0378">Hydrolase</keyword>
<comment type="cofactor">
    <cofactor evidence="1">
        <name>Zn(2+)</name>
        <dbReference type="ChEBI" id="CHEBI:29105"/>
    </cofactor>
</comment>
<accession>A0A2Z4FPP1</accession>
<dbReference type="CDD" id="cd01320">
    <property type="entry name" value="ADA"/>
    <property type="match status" value="1"/>
</dbReference>
<evidence type="ECO:0000256" key="6">
    <source>
        <dbReference type="ARBA" id="ARBA00022833"/>
    </source>
</evidence>
<dbReference type="AlphaFoldDB" id="A0A2Z4FPP1"/>
<dbReference type="GO" id="GO:0046872">
    <property type="term" value="F:metal ion binding"/>
    <property type="evidence" value="ECO:0007669"/>
    <property type="project" value="UniProtKB-KW"/>
</dbReference>
<dbReference type="OrthoDB" id="105475at2"/>
<dbReference type="EMBL" id="CP030032">
    <property type="protein sequence ID" value="AWV90696.1"/>
    <property type="molecule type" value="Genomic_DNA"/>
</dbReference>
<dbReference type="KEGG" id="bsed:DN745_15785"/>
<dbReference type="InterPro" id="IPR032466">
    <property type="entry name" value="Metal_Hydrolase"/>
</dbReference>
<dbReference type="GO" id="GO:0046103">
    <property type="term" value="P:inosine biosynthetic process"/>
    <property type="evidence" value="ECO:0007669"/>
    <property type="project" value="TreeGrafter"/>
</dbReference>
<keyword evidence="6" id="KW-0862">Zinc</keyword>
<dbReference type="Gene3D" id="3.20.20.140">
    <property type="entry name" value="Metal-dependent hydrolases"/>
    <property type="match status" value="1"/>
</dbReference>
<dbReference type="InterPro" id="IPR006330">
    <property type="entry name" value="Ado/ade_deaminase"/>
</dbReference>
<dbReference type="GO" id="GO:0005829">
    <property type="term" value="C:cytosol"/>
    <property type="evidence" value="ECO:0007669"/>
    <property type="project" value="TreeGrafter"/>
</dbReference>
<gene>
    <name evidence="7" type="primary">add</name>
    <name evidence="7" type="ORF">DN745_15785</name>
</gene>
<evidence type="ECO:0000313" key="8">
    <source>
        <dbReference type="Proteomes" id="UP000249799"/>
    </source>
</evidence>
<keyword evidence="8" id="KW-1185">Reference proteome</keyword>
<dbReference type="Pfam" id="PF00962">
    <property type="entry name" value="A_deaminase"/>
    <property type="match status" value="1"/>
</dbReference>
<dbReference type="Proteomes" id="UP000249799">
    <property type="component" value="Chromosome"/>
</dbReference>
<dbReference type="GO" id="GO:0006154">
    <property type="term" value="P:adenosine catabolic process"/>
    <property type="evidence" value="ECO:0007669"/>
    <property type="project" value="TreeGrafter"/>
</dbReference>